<keyword evidence="2" id="KW-0378">Hydrolase</keyword>
<dbReference type="PANTHER" id="PTHR43798">
    <property type="entry name" value="MONOACYLGLYCEROL LIPASE"/>
    <property type="match status" value="1"/>
</dbReference>
<evidence type="ECO:0000313" key="4">
    <source>
        <dbReference type="Proteomes" id="UP000254504"/>
    </source>
</evidence>
<dbReference type="InterPro" id="IPR000073">
    <property type="entry name" value="AB_hydrolase_1"/>
</dbReference>
<name>A0AAD0VM25_9BACT</name>
<dbReference type="RefSeq" id="WP_115428281.1">
    <property type="nucleotide sequence ID" value="NZ_CP031367.1"/>
</dbReference>
<dbReference type="KEGG" id="atp:ATR_0903"/>
<dbReference type="AlphaFoldDB" id="A0AAD0VM25"/>
<dbReference type="Proteomes" id="UP000254504">
    <property type="component" value="Chromosome"/>
</dbReference>
<keyword evidence="5" id="KW-1185">Reference proteome</keyword>
<evidence type="ECO:0000259" key="1">
    <source>
        <dbReference type="Pfam" id="PF00561"/>
    </source>
</evidence>
<evidence type="ECO:0000313" key="5">
    <source>
        <dbReference type="Proteomes" id="UP000289132"/>
    </source>
</evidence>
<accession>A0AAD0VM25</accession>
<dbReference type="Gene3D" id="3.40.50.1820">
    <property type="entry name" value="alpha/beta hydrolase"/>
    <property type="match status" value="1"/>
</dbReference>
<dbReference type="SUPFAM" id="SSF53474">
    <property type="entry name" value="alpha/beta-Hydrolases"/>
    <property type="match status" value="1"/>
</dbReference>
<sequence length="233" mass="27518">MQKEKIYFIPGLMTDNRLWSRALQYLQNEFEIVHLPIPLFTDFDKIVEVLYNSIQEEKINILGFSLGGYIASYYTCKYPQRVKRLFTVAATPGTTSSIEKARREKKLEEFINSNEFGLEFEKAIMLLEEKNQNDFELVNIMVDMFNDLGKEVFITQLKSTFNRIDLFDCLKNQDIPIHMLYSTNDRLLDLEALEKLHTKEHNFKLIKREGTSHNIPLEFPELFSNSIKEWIKE</sequence>
<organism evidence="2 4">
    <name type="scientific">Aliarcobacter trophiarum LMG 25534</name>
    <dbReference type="NCBI Taxonomy" id="1032241"/>
    <lineage>
        <taxon>Bacteria</taxon>
        <taxon>Pseudomonadati</taxon>
        <taxon>Campylobacterota</taxon>
        <taxon>Epsilonproteobacteria</taxon>
        <taxon>Campylobacterales</taxon>
        <taxon>Arcobacteraceae</taxon>
        <taxon>Aliarcobacter</taxon>
    </lineage>
</organism>
<dbReference type="InterPro" id="IPR029058">
    <property type="entry name" value="AB_hydrolase_fold"/>
</dbReference>
<dbReference type="Pfam" id="PF00561">
    <property type="entry name" value="Abhydrolase_1"/>
    <property type="match status" value="1"/>
</dbReference>
<proteinExistence type="predicted"/>
<dbReference type="EMBL" id="CP031367">
    <property type="protein sequence ID" value="AXK48769.1"/>
    <property type="molecule type" value="Genomic_DNA"/>
</dbReference>
<feature type="domain" description="AB hydrolase-1" evidence="1">
    <location>
        <begin position="42"/>
        <end position="99"/>
    </location>
</feature>
<dbReference type="GO" id="GO:0016787">
    <property type="term" value="F:hydrolase activity"/>
    <property type="evidence" value="ECO:0007669"/>
    <property type="project" value="UniProtKB-KW"/>
</dbReference>
<evidence type="ECO:0000313" key="3">
    <source>
        <dbReference type="EMBL" id="RXJ92092.1"/>
    </source>
</evidence>
<reference evidence="3 5" key="1">
    <citation type="submission" date="2017-10" db="EMBL/GenBank/DDBJ databases">
        <title>Genomics of the genus Arcobacter.</title>
        <authorList>
            <person name="Perez-Cataluna A."/>
            <person name="Figueras M.J."/>
        </authorList>
    </citation>
    <scope>NUCLEOTIDE SEQUENCE [LARGE SCALE GENOMIC DNA]</scope>
    <source>
        <strain evidence="3 5">LMG 25534</strain>
    </source>
</reference>
<reference evidence="2 4" key="2">
    <citation type="submission" date="2018-07" db="EMBL/GenBank/DDBJ databases">
        <title>Complete genome of the Arcobacter trophiarum type strain LMG 25534.</title>
        <authorList>
            <person name="Miller W.G."/>
            <person name="Yee E."/>
        </authorList>
    </citation>
    <scope>NUCLEOTIDE SEQUENCE [LARGE SCALE GENOMIC DNA]</scope>
    <source>
        <strain evidence="2 4">LMG 25534</strain>
    </source>
</reference>
<dbReference type="Proteomes" id="UP000289132">
    <property type="component" value="Unassembled WGS sequence"/>
</dbReference>
<gene>
    <name evidence="2" type="ORF">ATR_0903</name>
    <name evidence="3" type="ORF">CRU87_04430</name>
</gene>
<dbReference type="InterPro" id="IPR050266">
    <property type="entry name" value="AB_hydrolase_sf"/>
</dbReference>
<protein>
    <submittedName>
        <fullName evidence="2">Alpha/beta hydrolase family protein</fullName>
    </submittedName>
</protein>
<dbReference type="EMBL" id="PDKD01000005">
    <property type="protein sequence ID" value="RXJ92092.1"/>
    <property type="molecule type" value="Genomic_DNA"/>
</dbReference>
<evidence type="ECO:0000313" key="2">
    <source>
        <dbReference type="EMBL" id="AXK48769.1"/>
    </source>
</evidence>